<comment type="caution">
    <text evidence="2">The sequence shown here is derived from an EMBL/GenBank/DDBJ whole genome shotgun (WGS) entry which is preliminary data.</text>
</comment>
<dbReference type="GeneID" id="22915108"/>
<name>A0A023AZZ3_GRENI</name>
<evidence type="ECO:0000256" key="1">
    <source>
        <dbReference type="SAM" id="MobiDB-lite"/>
    </source>
</evidence>
<dbReference type="InterPro" id="IPR007504">
    <property type="entry name" value="H/ACA_rnp_Gar1/Naf1"/>
</dbReference>
<feature type="region of interest" description="Disordered" evidence="1">
    <location>
        <begin position="278"/>
        <end position="359"/>
    </location>
</feature>
<protein>
    <submittedName>
        <fullName evidence="2">Gar1/Naf1 RNA-binding region protein</fullName>
    </submittedName>
</protein>
<feature type="region of interest" description="Disordered" evidence="1">
    <location>
        <begin position="114"/>
        <end position="162"/>
    </location>
</feature>
<proteinExistence type="predicted"/>
<dbReference type="Gene3D" id="2.40.10.230">
    <property type="entry name" value="Probable tRNA pseudouridine synthase domain"/>
    <property type="match status" value="1"/>
</dbReference>
<dbReference type="SUPFAM" id="SSF50447">
    <property type="entry name" value="Translation proteins"/>
    <property type="match status" value="1"/>
</dbReference>
<accession>A0A023AZZ3</accession>
<dbReference type="RefSeq" id="XP_011134131.1">
    <property type="nucleotide sequence ID" value="XM_011135829.1"/>
</dbReference>
<feature type="compositionally biased region" description="Pro residues" evidence="1">
    <location>
        <begin position="345"/>
        <end position="359"/>
    </location>
</feature>
<feature type="compositionally biased region" description="Acidic residues" evidence="1">
    <location>
        <begin position="116"/>
        <end position="136"/>
    </location>
</feature>
<keyword evidence="3" id="KW-1185">Reference proteome</keyword>
<evidence type="ECO:0000313" key="2">
    <source>
        <dbReference type="EMBL" id="EZG44711.1"/>
    </source>
</evidence>
<dbReference type="OrthoDB" id="348512at2759"/>
<organism evidence="2 3">
    <name type="scientific">Gregarina niphandrodes</name>
    <name type="common">Septate eugregarine</name>
    <dbReference type="NCBI Taxonomy" id="110365"/>
    <lineage>
        <taxon>Eukaryota</taxon>
        <taxon>Sar</taxon>
        <taxon>Alveolata</taxon>
        <taxon>Apicomplexa</taxon>
        <taxon>Conoidasida</taxon>
        <taxon>Gregarinasina</taxon>
        <taxon>Eugregarinorida</taxon>
        <taxon>Gregarinidae</taxon>
        <taxon>Gregarina</taxon>
    </lineage>
</organism>
<dbReference type="AlphaFoldDB" id="A0A023AZZ3"/>
<dbReference type="GO" id="GO:0001522">
    <property type="term" value="P:pseudouridine synthesis"/>
    <property type="evidence" value="ECO:0007669"/>
    <property type="project" value="InterPro"/>
</dbReference>
<dbReference type="EMBL" id="AFNH02001069">
    <property type="protein sequence ID" value="EZG44711.1"/>
    <property type="molecule type" value="Genomic_DNA"/>
</dbReference>
<dbReference type="Proteomes" id="UP000019763">
    <property type="component" value="Unassembled WGS sequence"/>
</dbReference>
<dbReference type="Pfam" id="PF04410">
    <property type="entry name" value="Gar1"/>
    <property type="match status" value="1"/>
</dbReference>
<dbReference type="OMA" id="CERNMEG"/>
<dbReference type="InterPro" id="IPR009000">
    <property type="entry name" value="Transl_B-barrel_sf"/>
</dbReference>
<dbReference type="GO" id="GO:0042254">
    <property type="term" value="P:ribosome biogenesis"/>
    <property type="evidence" value="ECO:0007669"/>
    <property type="project" value="InterPro"/>
</dbReference>
<feature type="compositionally biased region" description="Basic and acidic residues" evidence="1">
    <location>
        <begin position="137"/>
        <end position="149"/>
    </location>
</feature>
<gene>
    <name evidence="2" type="ORF">GNI_144470</name>
</gene>
<dbReference type="VEuPathDB" id="CryptoDB:GNI_144470"/>
<sequence>MVLPAEDEAALSTVDQTLAGDQAPVRDQAHDGCQAHIISQAQDWAANPPTLRHSGAAPDLQEYMIDGCTAVDDLIFAGLHASLDQQVLEILNDQDSLALQRDRALREAMAKANEMLEGDDDSSSSTAEEEYAATETEENHPTAATHEEAAPAASAAAEDLDGAPDDDVLAATVLELPPGLKAAVQSLPQQLDPDEPLRPVGRVLHQVEQMLTVQSATGNAILELATLCVDTQRRVVGYIVDTMGPTCAPFYVVQLTTATAKAGDELFAVASAKVAAVESRERWSDDEDDPLEEGAPPRPSPPARASPATRTRQKQERGHERGKQHKARPHSSAPAWQQSPFVRALPPPPPPPRPFPYPSQPYFQPAQYQYQQPYVPGAPMAAMMGAPMTGTPMAGTPVVATLPDGTPILVNMPPQQLLPQPSPSYPYR</sequence>
<dbReference type="InterPro" id="IPR038664">
    <property type="entry name" value="Gar1/Naf1_Cbf5-bd_sf"/>
</dbReference>
<reference evidence="2" key="1">
    <citation type="submission" date="2013-12" db="EMBL/GenBank/DDBJ databases">
        <authorList>
            <person name="Omoto C.K."/>
            <person name="Sibley D."/>
            <person name="Venepally P."/>
            <person name="Hadjithomas M."/>
            <person name="Karamycheva S."/>
            <person name="Brunk B."/>
            <person name="Roos D."/>
            <person name="Caler E."/>
            <person name="Lorenzi H."/>
        </authorList>
    </citation>
    <scope>NUCLEOTIDE SEQUENCE</scope>
</reference>
<evidence type="ECO:0000313" key="3">
    <source>
        <dbReference type="Proteomes" id="UP000019763"/>
    </source>
</evidence>